<sequence>MDPSLLEYARFHGIASDYLAINPLTHVDDTFGHGVDDLLPNNLSRYSDRLQTARSALKERIRGEKIRASKGSARFLTALIREAQTGIVVNWDDILPEFHRYDAAVESPIFSLQRETDVNLSRSRLRYVVSDIELPHGSQDISSGSGPSPLDRMGTNGSRLLDEVKKNDRVRCSKQSFSLIQTIRSNAGPSVKELEDILGMLLKCVPVEPESDVLPLTADYLPPSPTPAPEDHMLPSPVSAASIEFDLFCRKTDYGKPMLDHAFEKTPLSFGRGRDIQYERVDSPERASPSQDKPVSDSVLIVEEAPSPAKFNNTGKDLDEKRAHQLASANEGHMSKSDAPQKRAATPVAKQLSQKRPKQEPSPKSLHGSHDAKRKVETCQQRQGGQPPRVNLGSLSSFMETRGKSTRKQISAESPYFPSKDGQGQNQNTVTKPPIPEPQAPKQKPDIPTNKSTRTPSFPVTQVPRVPPNHEGLVLFISTALLKSHLRIIQCLEGAEHPPKLIYRDYHTDTASNRRPRPQSKAPAPLPAEADIILSPQTGICLATSQATMQLYLPGHKPTCAAGSSLAKTINSPLRESIFRLAPRYAQLYVFIAHNPDQSKRSKARASNPQLTVDKALNTALTSLSAFCASLADYSCVVPLLVPSVSESISAWILALAHKHICRLPPAGIQTQSQYRIAFTPVNPRPQLVELLGDTQERVWEGFLRRTGLNPYAAQVVLAVLRREYGGRSGLSRFVEMSGAEREKIFSGLLGDKVLKRVAALIEMDWQCDWALNFGDGIN</sequence>
<evidence type="ECO:0000313" key="4">
    <source>
        <dbReference type="EMBL" id="RDW79016.1"/>
    </source>
</evidence>
<feature type="domain" description="SAM-like" evidence="3">
    <location>
        <begin position="696"/>
        <end position="761"/>
    </location>
</feature>
<evidence type="ECO:0000256" key="1">
    <source>
        <dbReference type="SAM" id="MobiDB-lite"/>
    </source>
</evidence>
<evidence type="ECO:0000259" key="2">
    <source>
        <dbReference type="Pfam" id="PF23394"/>
    </source>
</evidence>
<name>A0A3D8RYB9_9EURO</name>
<evidence type="ECO:0000259" key="3">
    <source>
        <dbReference type="Pfam" id="PF23395"/>
    </source>
</evidence>
<proteinExistence type="predicted"/>
<protein>
    <submittedName>
        <fullName evidence="4">Uncharacterized protein</fullName>
    </submittedName>
</protein>
<feature type="compositionally biased region" description="Basic and acidic residues" evidence="1">
    <location>
        <begin position="368"/>
        <end position="377"/>
    </location>
</feature>
<evidence type="ECO:0000313" key="5">
    <source>
        <dbReference type="Proteomes" id="UP000256690"/>
    </source>
</evidence>
<dbReference type="Proteomes" id="UP000256690">
    <property type="component" value="Unassembled WGS sequence"/>
</dbReference>
<dbReference type="InterPro" id="IPR057559">
    <property type="entry name" value="SAM_6"/>
</dbReference>
<keyword evidence="5" id="KW-1185">Reference proteome</keyword>
<dbReference type="InterPro" id="IPR055528">
    <property type="entry name" value="DUF7102"/>
</dbReference>
<reference evidence="4 5" key="1">
    <citation type="journal article" date="2018" name="IMA Fungus">
        <title>IMA Genome-F 9: Draft genome sequence of Annulohypoxylon stygium, Aspergillus mulundensis, Berkeleyomyces basicola (syn. Thielaviopsis basicola), Ceratocystis smalleyi, two Cercospora beticola strains, Coleophoma cylindrospora, Fusarium fracticaudum, Phialophora cf. hyalina, and Morchella septimelata.</title>
        <authorList>
            <person name="Wingfield B.D."/>
            <person name="Bills G.F."/>
            <person name="Dong Y."/>
            <person name="Huang W."/>
            <person name="Nel W.J."/>
            <person name="Swalarsk-Parry B.S."/>
            <person name="Vaghefi N."/>
            <person name="Wilken P.M."/>
            <person name="An Z."/>
            <person name="de Beer Z.W."/>
            <person name="De Vos L."/>
            <person name="Chen L."/>
            <person name="Duong T.A."/>
            <person name="Gao Y."/>
            <person name="Hammerbacher A."/>
            <person name="Kikkert J.R."/>
            <person name="Li Y."/>
            <person name="Li H."/>
            <person name="Li K."/>
            <person name="Li Q."/>
            <person name="Liu X."/>
            <person name="Ma X."/>
            <person name="Naidoo K."/>
            <person name="Pethybridge S.J."/>
            <person name="Sun J."/>
            <person name="Steenkamp E.T."/>
            <person name="van der Nest M.A."/>
            <person name="van Wyk S."/>
            <person name="Wingfield M.J."/>
            <person name="Xiong C."/>
            <person name="Yue Q."/>
            <person name="Zhang X."/>
        </authorList>
    </citation>
    <scope>NUCLEOTIDE SEQUENCE [LARGE SCALE GENOMIC DNA]</scope>
    <source>
        <strain evidence="4 5">DSM 5745</strain>
    </source>
</reference>
<feature type="compositionally biased region" description="Polar residues" evidence="1">
    <location>
        <begin position="422"/>
        <end position="431"/>
    </location>
</feature>
<dbReference type="Pfam" id="PF23395">
    <property type="entry name" value="SAM_6"/>
    <property type="match status" value="1"/>
</dbReference>
<dbReference type="RefSeq" id="XP_026603716.1">
    <property type="nucleotide sequence ID" value="XM_026747884.1"/>
</dbReference>
<dbReference type="GeneID" id="38116238"/>
<dbReference type="EMBL" id="PVWQ01000006">
    <property type="protein sequence ID" value="RDW79016.1"/>
    <property type="molecule type" value="Genomic_DNA"/>
</dbReference>
<feature type="region of interest" description="Disordered" evidence="1">
    <location>
        <begin position="326"/>
        <end position="465"/>
    </location>
</feature>
<gene>
    <name evidence="4" type="ORF">DSM5745_05868</name>
</gene>
<dbReference type="AlphaFoldDB" id="A0A3D8RYB9"/>
<feature type="domain" description="DUF7102" evidence="2">
    <location>
        <begin position="474"/>
        <end position="664"/>
    </location>
</feature>
<dbReference type="Pfam" id="PF23394">
    <property type="entry name" value="DUF7102"/>
    <property type="match status" value="1"/>
</dbReference>
<organism evidence="4 5">
    <name type="scientific">Aspergillus mulundensis</name>
    <dbReference type="NCBI Taxonomy" id="1810919"/>
    <lineage>
        <taxon>Eukaryota</taxon>
        <taxon>Fungi</taxon>
        <taxon>Dikarya</taxon>
        <taxon>Ascomycota</taxon>
        <taxon>Pezizomycotina</taxon>
        <taxon>Eurotiomycetes</taxon>
        <taxon>Eurotiomycetidae</taxon>
        <taxon>Eurotiales</taxon>
        <taxon>Aspergillaceae</taxon>
        <taxon>Aspergillus</taxon>
        <taxon>Aspergillus subgen. Nidulantes</taxon>
    </lineage>
</organism>
<comment type="caution">
    <text evidence="4">The sequence shown here is derived from an EMBL/GenBank/DDBJ whole genome shotgun (WGS) entry which is preliminary data.</text>
</comment>
<accession>A0A3D8RYB9</accession>
<dbReference type="OrthoDB" id="3647246at2759"/>
<feature type="compositionally biased region" description="Polar residues" evidence="1">
    <location>
        <begin position="449"/>
        <end position="460"/>
    </location>
</feature>